<proteinExistence type="predicted"/>
<dbReference type="PROSITE" id="PS50138">
    <property type="entry name" value="BRCA2_REPEAT"/>
    <property type="match status" value="1"/>
</dbReference>
<sequence>MNMFTPKILNDPNVNEASVSYNQCRTGISENYHHWDEDDNDLFVSISTQEIPVNKQITQGNQRNNKNLLLRESNVTLGLQKASGERQELGEGKNAVGANETLIENELEVVKNKMHQHEMGKVNNPVSSLVSTGFSTANGKKISISEEGQKSVQNILRQFQDNLQETDYETELKDIKAWNPSLEKQQCANRKQNKLSSGYKKKRISKLFTRKRLRN</sequence>
<keyword evidence="2" id="KW-1185">Reference proteome</keyword>
<dbReference type="EnsemblMetazoa" id="GMOY004891-RA">
    <property type="protein sequence ID" value="GMOY004891-PA"/>
    <property type="gene ID" value="GMOY004891"/>
</dbReference>
<name>A0A1B0FM23_GLOMM</name>
<accession>A0A1B0FM23</accession>
<dbReference type="EMBL" id="CCAG010007147">
    <property type="status" value="NOT_ANNOTATED_CDS"/>
    <property type="molecule type" value="Genomic_DNA"/>
</dbReference>
<dbReference type="VEuPathDB" id="VectorBase:GMOY004891"/>
<dbReference type="Pfam" id="PF00634">
    <property type="entry name" value="BRCA2"/>
    <property type="match status" value="1"/>
</dbReference>
<reference evidence="1" key="1">
    <citation type="submission" date="2020-05" db="UniProtKB">
        <authorList>
            <consortium name="EnsemblMetazoa"/>
        </authorList>
    </citation>
    <scope>IDENTIFICATION</scope>
    <source>
        <strain evidence="1">Yale</strain>
    </source>
</reference>
<dbReference type="InterPro" id="IPR002093">
    <property type="entry name" value="BRCA2_repeat"/>
</dbReference>
<evidence type="ECO:0000313" key="2">
    <source>
        <dbReference type="Proteomes" id="UP000092444"/>
    </source>
</evidence>
<organism evidence="1 2">
    <name type="scientific">Glossina morsitans morsitans</name>
    <name type="common">Savannah tsetse fly</name>
    <dbReference type="NCBI Taxonomy" id="37546"/>
    <lineage>
        <taxon>Eukaryota</taxon>
        <taxon>Metazoa</taxon>
        <taxon>Ecdysozoa</taxon>
        <taxon>Arthropoda</taxon>
        <taxon>Hexapoda</taxon>
        <taxon>Insecta</taxon>
        <taxon>Pterygota</taxon>
        <taxon>Neoptera</taxon>
        <taxon>Endopterygota</taxon>
        <taxon>Diptera</taxon>
        <taxon>Brachycera</taxon>
        <taxon>Muscomorpha</taxon>
        <taxon>Hippoboscoidea</taxon>
        <taxon>Glossinidae</taxon>
        <taxon>Glossina</taxon>
    </lineage>
</organism>
<evidence type="ECO:0000313" key="1">
    <source>
        <dbReference type="EnsemblMetazoa" id="GMOY004891-PA"/>
    </source>
</evidence>
<dbReference type="Proteomes" id="UP000092444">
    <property type="component" value="Unassembled WGS sequence"/>
</dbReference>
<protein>
    <submittedName>
        <fullName evidence="1">Uncharacterized protein</fullName>
    </submittedName>
</protein>
<dbReference type="AlphaFoldDB" id="A0A1B0FM23"/>